<protein>
    <recommendedName>
        <fullName evidence="10">5-dehydro-2-deoxygluconokinase</fullName>
    </recommendedName>
</protein>
<dbReference type="PANTHER" id="PTHR43085:SF49">
    <property type="entry name" value="5-DEHYDRO-2-DEOXYGLUCONOKINASE"/>
    <property type="match status" value="1"/>
</dbReference>
<dbReference type="PROSITE" id="PS00584">
    <property type="entry name" value="PFKB_KINASES_2"/>
    <property type="match status" value="1"/>
</dbReference>
<dbReference type="Proteomes" id="UP000017837">
    <property type="component" value="Unassembled WGS sequence"/>
</dbReference>
<dbReference type="SUPFAM" id="SSF53613">
    <property type="entry name" value="Ribokinase-like"/>
    <property type="match status" value="1"/>
</dbReference>
<dbReference type="Pfam" id="PF00294">
    <property type="entry name" value="PfkB"/>
    <property type="match status" value="1"/>
</dbReference>
<dbReference type="OrthoDB" id="9776822at2"/>
<dbReference type="InterPro" id="IPR023314">
    <property type="entry name" value="Myo_inos_IolC-like_sf"/>
</dbReference>
<dbReference type="Gene3D" id="3.40.1190.20">
    <property type="match status" value="1"/>
</dbReference>
<evidence type="ECO:0008006" key="10">
    <source>
        <dbReference type="Google" id="ProtNLM"/>
    </source>
</evidence>
<dbReference type="eggNOG" id="COG3892">
    <property type="taxonomic scope" value="Bacteria"/>
</dbReference>
<evidence type="ECO:0000259" key="6">
    <source>
        <dbReference type="Pfam" id="PF00294"/>
    </source>
</evidence>
<dbReference type="AlphaFoldDB" id="V4Q1Z5"/>
<dbReference type="InterPro" id="IPR018659">
    <property type="entry name" value="DUF2090"/>
</dbReference>
<keyword evidence="3" id="KW-0547">Nucleotide-binding</keyword>
<dbReference type="CDD" id="cd01166">
    <property type="entry name" value="KdgK"/>
    <property type="match status" value="1"/>
</dbReference>
<dbReference type="InterPro" id="IPR011611">
    <property type="entry name" value="PfkB_dom"/>
</dbReference>
<keyword evidence="5" id="KW-0067">ATP-binding</keyword>
<evidence type="ECO:0000313" key="9">
    <source>
        <dbReference type="Proteomes" id="UP000017837"/>
    </source>
</evidence>
<evidence type="ECO:0000256" key="5">
    <source>
        <dbReference type="ARBA" id="ARBA00022840"/>
    </source>
</evidence>
<keyword evidence="9" id="KW-1185">Reference proteome</keyword>
<keyword evidence="2" id="KW-0808">Transferase</keyword>
<dbReference type="PATRIC" id="fig|1121022.4.peg.1920"/>
<dbReference type="Gene3D" id="2.20.150.10">
    <property type="entry name" value="putative 5-dehydro-2- deoxygluconokinase"/>
    <property type="match status" value="1"/>
</dbReference>
<dbReference type="RefSeq" id="WP_018082262.1">
    <property type="nucleotide sequence ID" value="NZ_AQWM01000012.1"/>
</dbReference>
<dbReference type="STRING" id="1121022.GCA_000376105_02597"/>
<comment type="caution">
    <text evidence="8">The sequence shown here is derived from an EMBL/GenBank/DDBJ whole genome shotgun (WGS) entry which is preliminary data.</text>
</comment>
<comment type="similarity">
    <text evidence="1">Belongs to the carbohydrate kinase PfkB family.</text>
</comment>
<dbReference type="Pfam" id="PF09863">
    <property type="entry name" value="DUF2090"/>
    <property type="match status" value="1"/>
</dbReference>
<keyword evidence="4" id="KW-0418">Kinase</keyword>
<dbReference type="InterPro" id="IPR050306">
    <property type="entry name" value="PfkB_Carbo_kinase"/>
</dbReference>
<dbReference type="EMBL" id="AWGB01000015">
    <property type="protein sequence ID" value="ESQ91860.1"/>
    <property type="molecule type" value="Genomic_DNA"/>
</dbReference>
<feature type="domain" description="DUF2090" evidence="7">
    <location>
        <begin position="332"/>
        <end position="638"/>
    </location>
</feature>
<evidence type="ECO:0000256" key="1">
    <source>
        <dbReference type="ARBA" id="ARBA00010688"/>
    </source>
</evidence>
<name>V4Q1Z5_9CAUL</name>
<gene>
    <name evidence="8" type="ORF">ABENE_09510</name>
</gene>
<dbReference type="InterPro" id="IPR030830">
    <property type="entry name" value="Myo_inos_IolC"/>
</dbReference>
<proteinExistence type="inferred from homology"/>
<evidence type="ECO:0000256" key="4">
    <source>
        <dbReference type="ARBA" id="ARBA00022777"/>
    </source>
</evidence>
<dbReference type="GO" id="GO:0005524">
    <property type="term" value="F:ATP binding"/>
    <property type="evidence" value="ECO:0007669"/>
    <property type="project" value="UniProtKB-KW"/>
</dbReference>
<dbReference type="eggNOG" id="COG0524">
    <property type="taxonomic scope" value="Bacteria"/>
</dbReference>
<feature type="domain" description="Carbohydrate kinase PfkB" evidence="6">
    <location>
        <begin position="19"/>
        <end position="329"/>
    </location>
</feature>
<dbReference type="GO" id="GO:0016301">
    <property type="term" value="F:kinase activity"/>
    <property type="evidence" value="ECO:0007669"/>
    <property type="project" value="UniProtKB-KW"/>
</dbReference>
<dbReference type="InterPro" id="IPR013785">
    <property type="entry name" value="Aldolase_TIM"/>
</dbReference>
<dbReference type="InterPro" id="IPR029056">
    <property type="entry name" value="Ribokinase-like"/>
</dbReference>
<evidence type="ECO:0000256" key="2">
    <source>
        <dbReference type="ARBA" id="ARBA00022679"/>
    </source>
</evidence>
<evidence type="ECO:0000313" key="8">
    <source>
        <dbReference type="EMBL" id="ESQ91860.1"/>
    </source>
</evidence>
<evidence type="ECO:0000259" key="7">
    <source>
        <dbReference type="Pfam" id="PF09863"/>
    </source>
</evidence>
<dbReference type="PANTHER" id="PTHR43085">
    <property type="entry name" value="HEXOKINASE FAMILY MEMBER"/>
    <property type="match status" value="1"/>
</dbReference>
<accession>V4Q1Z5</accession>
<dbReference type="Gene3D" id="3.20.20.70">
    <property type="entry name" value="Aldolase class I"/>
    <property type="match status" value="1"/>
</dbReference>
<organism evidence="8 9">
    <name type="scientific">Asticcacaulis benevestitus DSM 16100 = ATCC BAA-896</name>
    <dbReference type="NCBI Taxonomy" id="1121022"/>
    <lineage>
        <taxon>Bacteria</taxon>
        <taxon>Pseudomonadati</taxon>
        <taxon>Pseudomonadota</taxon>
        <taxon>Alphaproteobacteria</taxon>
        <taxon>Caulobacterales</taxon>
        <taxon>Caulobacteraceae</taxon>
        <taxon>Asticcacaulis</taxon>
    </lineage>
</organism>
<evidence type="ECO:0000256" key="3">
    <source>
        <dbReference type="ARBA" id="ARBA00022741"/>
    </source>
</evidence>
<sequence>MDITERSSANYLPNKDLDLITLGRSSVDLYGQQIGGRLEDMSSFAKYVGGSPTNTAIGASRLGLRSGLITRVGADHMGRFILEQLVQENIDTRGVTTDQERLTALVLLGIVNKDTFPLIFYRENCADMALQSDHLDAAWIGSARALLINGTHLSCDPPRQASLEAARLIREAGGKLIFDIDYRPVLWNLLPKDNGELRYIEEVSVTQTLQSVAALCDVIIGTEDEIRILGGHEDMGLALDAVRALTQALIVVKTGAKGCTILSGEPASRIDVPGFAVDVLNVLGAGDAFAAGFLKAWLTGQDLYTCGLWGNACGAIVVSRHGCSPAMPTDNELTYFMSAARHPLPPEAQAQLDHIHWASTRRSKYDELTVLAIDHRDQFEEVAAELAVGTERISDFKQLAVKALHATAKGAPGFGVLLDSRYGSVALDEAAKLGYWIGRPIETPKSRPLTFESSADVGMEILRWPRNQVVKCLIYYHPDDDQVLQTAQEAQVLRLFDACRQTDHELILEVILPPDIEAGDDTVARAMRRLYEIGIKPDWWKLEPATSKVAWDNISAVIQDCDPLCHGVVLLGLSAPSESLVEAFRVAAAYPCIKGFAIGRTIFHEVAVEWFRDRLSDEQAIAAMAQKLSNLVHAWRTARQVLEPAA</sequence>
<dbReference type="InterPro" id="IPR002173">
    <property type="entry name" value="Carboh/pur_kinase_PfkB_CS"/>
</dbReference>
<dbReference type="NCBIfam" id="TIGR04382">
    <property type="entry name" value="myo_inos_iolC_N"/>
    <property type="match status" value="1"/>
</dbReference>
<reference evidence="8 9" key="1">
    <citation type="journal article" date="2014" name="Nature">
        <title>Sequential evolution of bacterial morphology by co-option of a developmental regulator.</title>
        <authorList>
            <person name="Jiang C."/>
            <person name="Brown P.J."/>
            <person name="Ducret A."/>
            <person name="Brun Y.V."/>
        </authorList>
    </citation>
    <scope>NUCLEOTIDE SEQUENCE [LARGE SCALE GENOMIC DNA]</scope>
    <source>
        <strain evidence="8 9">DSM 16100</strain>
    </source>
</reference>